<dbReference type="RefSeq" id="WP_102597692.1">
    <property type="nucleotide sequence ID" value="NZ_JABUYH010000005.1"/>
</dbReference>
<dbReference type="Proteomes" id="UP000235739">
    <property type="component" value="Unassembled WGS sequence"/>
</dbReference>
<proteinExistence type="predicted"/>
<dbReference type="PROSITE" id="PS51186">
    <property type="entry name" value="GNAT"/>
    <property type="match status" value="1"/>
</dbReference>
<dbReference type="InterPro" id="IPR016181">
    <property type="entry name" value="Acyl_CoA_acyltransferase"/>
</dbReference>
<dbReference type="PANTHER" id="PTHR43617">
    <property type="entry name" value="L-AMINO ACID N-ACETYLTRANSFERASE"/>
    <property type="match status" value="1"/>
</dbReference>
<dbReference type="Pfam" id="PF13508">
    <property type="entry name" value="Acetyltransf_7"/>
    <property type="match status" value="1"/>
</dbReference>
<accession>A0A2N7S4F9</accession>
<evidence type="ECO:0000313" key="3">
    <source>
        <dbReference type="Proteomes" id="UP000235739"/>
    </source>
</evidence>
<protein>
    <submittedName>
        <fullName evidence="2">GNAT family N-acetyltransferase</fullName>
    </submittedName>
</protein>
<keyword evidence="2" id="KW-0808">Transferase</keyword>
<dbReference type="InterPro" id="IPR050276">
    <property type="entry name" value="MshD_Acetyltransferase"/>
</dbReference>
<evidence type="ECO:0000313" key="2">
    <source>
        <dbReference type="EMBL" id="PMQ21030.1"/>
    </source>
</evidence>
<reference evidence="2 3" key="1">
    <citation type="journal article" date="2017" name="Elife">
        <title>Extensive horizontal gene transfer in cheese-associated bacteria.</title>
        <authorList>
            <person name="Bonham K.S."/>
            <person name="Wolfe B.E."/>
            <person name="Dutton R.J."/>
        </authorList>
    </citation>
    <scope>NUCLEOTIDE SEQUENCE [LARGE SCALE GENOMIC DNA]</scope>
    <source>
        <strain evidence="2 3">JB182</strain>
    </source>
</reference>
<feature type="domain" description="N-acetyltransferase" evidence="1">
    <location>
        <begin position="3"/>
        <end position="169"/>
    </location>
</feature>
<dbReference type="Gene3D" id="3.40.630.30">
    <property type="match status" value="1"/>
</dbReference>
<name>A0A2N7S4F9_9MICC</name>
<dbReference type="InterPro" id="IPR000182">
    <property type="entry name" value="GNAT_dom"/>
</dbReference>
<dbReference type="SUPFAM" id="SSF55729">
    <property type="entry name" value="Acyl-CoA N-acyltransferases (Nat)"/>
    <property type="match status" value="1"/>
</dbReference>
<organism evidence="2 3">
    <name type="scientific">Glutamicibacter arilaitensis</name>
    <dbReference type="NCBI Taxonomy" id="256701"/>
    <lineage>
        <taxon>Bacteria</taxon>
        <taxon>Bacillati</taxon>
        <taxon>Actinomycetota</taxon>
        <taxon>Actinomycetes</taxon>
        <taxon>Micrococcales</taxon>
        <taxon>Micrococcaceae</taxon>
        <taxon>Glutamicibacter</taxon>
    </lineage>
</organism>
<dbReference type="EMBL" id="PNQX01000001">
    <property type="protein sequence ID" value="PMQ21030.1"/>
    <property type="molecule type" value="Genomic_DNA"/>
</dbReference>
<evidence type="ECO:0000259" key="1">
    <source>
        <dbReference type="PROSITE" id="PS51186"/>
    </source>
</evidence>
<gene>
    <name evidence="2" type="ORF">CIK84_05470</name>
</gene>
<comment type="caution">
    <text evidence="2">The sequence shown here is derived from an EMBL/GenBank/DDBJ whole genome shotgun (WGS) entry which is preliminary data.</text>
</comment>
<dbReference type="AlphaFoldDB" id="A0A2N7S4F9"/>
<sequence length="187" mass="20646">MAQQLRTPTPADAHELAKLHVACWKETYSDLLPEGFFDSAHDEQRLQMWNKVLADPNPLFRISLAENADGKLVGFAFSAAPTGNTEGIPSSVSRQLYNLYVLQGFHGDGTGQALLDAVLGGEPAMLWVESQNPRAIRFYQRNGFALDGVTEDDPMAPKITDARMVRYLVLGQDPRDLRVLGYAELGL</sequence>
<dbReference type="GO" id="GO:0016747">
    <property type="term" value="F:acyltransferase activity, transferring groups other than amino-acyl groups"/>
    <property type="evidence" value="ECO:0007669"/>
    <property type="project" value="InterPro"/>
</dbReference>